<dbReference type="PATRIC" id="fig|1051006.4.peg.1911"/>
<comment type="caution">
    <text evidence="2">The sequence shown here is derived from an EMBL/GenBank/DDBJ whole genome shotgun (WGS) entry which is preliminary data.</text>
</comment>
<dbReference type="Proteomes" id="UP000007832">
    <property type="component" value="Unassembled WGS sequence"/>
</dbReference>
<organism evidence="2 3">
    <name type="scientific">[Propionibacterium] namnetense SK182B-JCVI</name>
    <dbReference type="NCBI Taxonomy" id="1051006"/>
    <lineage>
        <taxon>Bacteria</taxon>
        <taxon>Bacillati</taxon>
        <taxon>Actinomycetota</taxon>
        <taxon>Actinomycetes</taxon>
        <taxon>Propionibacteriales</taxon>
        <taxon>Propionibacteriaceae</taxon>
        <taxon>Cutibacterium</taxon>
    </lineage>
</organism>
<evidence type="ECO:0000256" key="1">
    <source>
        <dbReference type="SAM" id="Phobius"/>
    </source>
</evidence>
<keyword evidence="1" id="KW-0472">Membrane</keyword>
<protein>
    <submittedName>
        <fullName evidence="2">Conserved domain protein</fullName>
    </submittedName>
</protein>
<evidence type="ECO:0000313" key="2">
    <source>
        <dbReference type="EMBL" id="EGR95002.1"/>
    </source>
</evidence>
<name>F9NXJ8_9ACTN</name>
<dbReference type="AlphaFoldDB" id="F9NXJ8"/>
<gene>
    <name evidence="2" type="ORF">HMPREF1162_0997</name>
</gene>
<dbReference type="EMBL" id="AFUN01000043">
    <property type="protein sequence ID" value="EGR95002.1"/>
    <property type="molecule type" value="Genomic_DNA"/>
</dbReference>
<keyword evidence="1" id="KW-1133">Transmembrane helix</keyword>
<evidence type="ECO:0000313" key="3">
    <source>
        <dbReference type="Proteomes" id="UP000007832"/>
    </source>
</evidence>
<accession>F9NXJ8</accession>
<dbReference type="STRING" id="1574624.GCA_001642025_00915"/>
<feature type="transmembrane region" description="Helical" evidence="1">
    <location>
        <begin position="49"/>
        <end position="71"/>
    </location>
</feature>
<proteinExistence type="predicted"/>
<sequence length="72" mass="7954">MINPSLLKVRTGNDESKIAVPVLEARLGVQGNLPAAIDMLLQEWLHRRINTIIAVCSSNGIVTVMTLFWLLV</sequence>
<keyword evidence="1" id="KW-0812">Transmembrane</keyword>
<reference evidence="2 3" key="1">
    <citation type="submission" date="2011-07" db="EMBL/GenBank/DDBJ databases">
        <title>Genome Sequence of Propionibacterium acnes SK182B-JCVI.</title>
        <authorList>
            <person name="Durkin A.S."/>
            <person name="Madupu R."/>
            <person name="Hostetler J."/>
            <person name="Radune D."/>
            <person name="Torralba M."/>
            <person name="Methe B."/>
            <person name="Sutton G."/>
            <person name="Strausberg R.L."/>
            <person name="Nelson K.E."/>
        </authorList>
    </citation>
    <scope>NUCLEOTIDE SEQUENCE [LARGE SCALE GENOMIC DNA]</scope>
    <source>
        <strain evidence="2 3">SK182B-JCVI</strain>
    </source>
</reference>